<feature type="region of interest" description="Disordered" evidence="1">
    <location>
        <begin position="61"/>
        <end position="81"/>
    </location>
</feature>
<keyword evidence="3" id="KW-1185">Reference proteome</keyword>
<accession>A0ABY4PEN9</accession>
<organism evidence="2 3">
    <name type="scientific">Bombilactobacillus thymidiniphilus</name>
    <dbReference type="NCBI Taxonomy" id="2923363"/>
    <lineage>
        <taxon>Bacteria</taxon>
        <taxon>Bacillati</taxon>
        <taxon>Bacillota</taxon>
        <taxon>Bacilli</taxon>
        <taxon>Lactobacillales</taxon>
        <taxon>Lactobacillaceae</taxon>
        <taxon>Bombilactobacillus</taxon>
    </lineage>
</organism>
<reference evidence="2 3" key="1">
    <citation type="journal article" date="2022" name="Int. J. Syst. Evol. Microbiol.">
        <title>Apilactobacillus apisilvae sp. nov., Nicolia spurrieriana gen. nov. sp. nov., Bombilactobacillus folatiphilus sp. nov. and Bombilactobacillus thymidiniphilus sp. nov., four new lactic acid bacterial isolates from stingless bees Tetragonula carbonaria and Austroplebeia australis.</title>
        <authorList>
            <person name="Oliphant S.A."/>
            <person name="Watson-Haigh N.S."/>
            <person name="Sumby K.M."/>
            <person name="Gardner J."/>
            <person name="Groom S."/>
            <person name="Jiranek V."/>
        </authorList>
    </citation>
    <scope>NUCLEOTIDE SEQUENCE [LARGE SCALE GENOMIC DNA]</scope>
    <source>
        <strain evidence="2 3">SG4_A1</strain>
    </source>
</reference>
<evidence type="ECO:0000313" key="2">
    <source>
        <dbReference type="EMBL" id="UQS84259.1"/>
    </source>
</evidence>
<dbReference type="Proteomes" id="UP000831947">
    <property type="component" value="Chromosome"/>
</dbReference>
<gene>
    <name evidence="2" type="ORF">MOO47_03670</name>
</gene>
<sequence length="81" mass="8695">MSDIIKDFKKKAQQEAIKGLGLAAVSGLKLKNAANNTAISLKMETAKDVEKTAVSSLSDYLKGEGSDRAKRSIQKDIDAIK</sequence>
<name>A0ABY4PEN9_9LACO</name>
<dbReference type="EMBL" id="CP093365">
    <property type="protein sequence ID" value="UQS84259.1"/>
    <property type="molecule type" value="Genomic_DNA"/>
</dbReference>
<dbReference type="RefSeq" id="WP_249513443.1">
    <property type="nucleotide sequence ID" value="NZ_CP093365.1"/>
</dbReference>
<evidence type="ECO:0000256" key="1">
    <source>
        <dbReference type="SAM" id="MobiDB-lite"/>
    </source>
</evidence>
<evidence type="ECO:0000313" key="3">
    <source>
        <dbReference type="Proteomes" id="UP000831947"/>
    </source>
</evidence>
<protein>
    <submittedName>
        <fullName evidence="2">Uncharacterized protein</fullName>
    </submittedName>
</protein>
<proteinExistence type="predicted"/>